<dbReference type="GO" id="GO:0003678">
    <property type="term" value="F:DNA helicase activity"/>
    <property type="evidence" value="ECO:0007669"/>
    <property type="project" value="TreeGrafter"/>
</dbReference>
<dbReference type="InterPro" id="IPR001650">
    <property type="entry name" value="Helicase_C-like"/>
</dbReference>
<feature type="non-terminal residue" evidence="4">
    <location>
        <position position="1"/>
    </location>
</feature>
<dbReference type="PANTHER" id="PTHR47964:SF1">
    <property type="entry name" value="ATP-DEPENDENT DNA HELICASE HOMOLOG RECG, CHLOROPLASTIC"/>
    <property type="match status" value="1"/>
</dbReference>
<dbReference type="SMART" id="SM00490">
    <property type="entry name" value="HELICc"/>
    <property type="match status" value="1"/>
</dbReference>
<evidence type="ECO:0000313" key="4">
    <source>
        <dbReference type="EMBL" id="GAI57519.1"/>
    </source>
</evidence>
<comment type="caution">
    <text evidence="4">The sequence shown here is derived from an EMBL/GenBank/DDBJ whole genome shotgun (WGS) entry which is preliminary data.</text>
</comment>
<proteinExistence type="predicted"/>
<keyword evidence="2" id="KW-0067">ATP-binding</keyword>
<dbReference type="Gene3D" id="3.40.50.300">
    <property type="entry name" value="P-loop containing nucleotide triphosphate hydrolases"/>
    <property type="match status" value="1"/>
</dbReference>
<evidence type="ECO:0000256" key="1">
    <source>
        <dbReference type="ARBA" id="ARBA00022801"/>
    </source>
</evidence>
<accession>X1RPU2</accession>
<feature type="domain" description="Helicase C-terminal" evidence="3">
    <location>
        <begin position="25"/>
        <end position="181"/>
    </location>
</feature>
<dbReference type="GO" id="GO:0006281">
    <property type="term" value="P:DNA repair"/>
    <property type="evidence" value="ECO:0007669"/>
    <property type="project" value="InterPro"/>
</dbReference>
<dbReference type="GO" id="GO:0016787">
    <property type="term" value="F:hydrolase activity"/>
    <property type="evidence" value="ECO:0007669"/>
    <property type="project" value="UniProtKB-KW"/>
</dbReference>
<dbReference type="SUPFAM" id="SSF52540">
    <property type="entry name" value="P-loop containing nucleoside triphosphate hydrolases"/>
    <property type="match status" value="1"/>
</dbReference>
<dbReference type="InterPro" id="IPR027417">
    <property type="entry name" value="P-loop_NTPase"/>
</dbReference>
<keyword evidence="2" id="KW-0547">Nucleotide-binding</keyword>
<keyword evidence="1" id="KW-0378">Hydrolase</keyword>
<sequence length="220" mass="24482">ISLIQTPPAGRLSIKTFILPWSDKTIKEAIKTEILRKGQIYFLHNRVETIEAAKKFLENLGAQASASWRIGIAHGKLKEKELIKVMADFQNRKIDVLVATTIIENGLDLPNVNTLIVADATRLGLAEAYQIRGRIGRSHIQAFAYFFYGGHLSEKAEMRLEALKEAQDLGSGYRIALKDLEIRGAGNILGKEQSGNINQVGLNLYCQMLSEAIEKMKAKC</sequence>
<protein>
    <recommendedName>
        <fullName evidence="3">Helicase C-terminal domain-containing protein</fullName>
    </recommendedName>
</protein>
<organism evidence="4">
    <name type="scientific">marine sediment metagenome</name>
    <dbReference type="NCBI Taxonomy" id="412755"/>
    <lineage>
        <taxon>unclassified sequences</taxon>
        <taxon>metagenomes</taxon>
        <taxon>ecological metagenomes</taxon>
    </lineage>
</organism>
<gene>
    <name evidence="4" type="ORF">S06H3_55392</name>
</gene>
<dbReference type="InterPro" id="IPR047112">
    <property type="entry name" value="RecG/Mfd"/>
</dbReference>
<evidence type="ECO:0000259" key="3">
    <source>
        <dbReference type="PROSITE" id="PS51194"/>
    </source>
</evidence>
<reference evidence="4" key="1">
    <citation type="journal article" date="2014" name="Front. Microbiol.">
        <title>High frequency of phylogenetically diverse reductive dehalogenase-homologous genes in deep subseafloor sedimentary metagenomes.</title>
        <authorList>
            <person name="Kawai M."/>
            <person name="Futagami T."/>
            <person name="Toyoda A."/>
            <person name="Takaki Y."/>
            <person name="Nishi S."/>
            <person name="Hori S."/>
            <person name="Arai W."/>
            <person name="Tsubouchi T."/>
            <person name="Morono Y."/>
            <person name="Uchiyama I."/>
            <person name="Ito T."/>
            <person name="Fujiyama A."/>
            <person name="Inagaki F."/>
            <person name="Takami H."/>
        </authorList>
    </citation>
    <scope>NUCLEOTIDE SEQUENCE</scope>
    <source>
        <strain evidence="4">Expedition CK06-06</strain>
    </source>
</reference>
<dbReference type="EMBL" id="BARV01035503">
    <property type="protein sequence ID" value="GAI57519.1"/>
    <property type="molecule type" value="Genomic_DNA"/>
</dbReference>
<dbReference type="PANTHER" id="PTHR47964">
    <property type="entry name" value="ATP-DEPENDENT DNA HELICASE HOMOLOG RECG, CHLOROPLASTIC"/>
    <property type="match status" value="1"/>
</dbReference>
<evidence type="ECO:0000256" key="2">
    <source>
        <dbReference type="ARBA" id="ARBA00022806"/>
    </source>
</evidence>
<keyword evidence="2" id="KW-0347">Helicase</keyword>
<name>X1RPU2_9ZZZZ</name>
<dbReference type="Pfam" id="PF00271">
    <property type="entry name" value="Helicase_C"/>
    <property type="match status" value="1"/>
</dbReference>
<dbReference type="PROSITE" id="PS51194">
    <property type="entry name" value="HELICASE_CTER"/>
    <property type="match status" value="1"/>
</dbReference>
<dbReference type="AlphaFoldDB" id="X1RPU2"/>